<evidence type="ECO:0000313" key="1">
    <source>
        <dbReference type="Proteomes" id="UP000492821"/>
    </source>
</evidence>
<proteinExistence type="predicted"/>
<dbReference type="Proteomes" id="UP000492821">
    <property type="component" value="Unassembled WGS sequence"/>
</dbReference>
<evidence type="ECO:0000313" key="2">
    <source>
        <dbReference type="WBParaSite" id="Pan_g19546.t1"/>
    </source>
</evidence>
<name>A0A7E4VDC1_PANRE</name>
<protein>
    <submittedName>
        <fullName evidence="2">Beta-lactamase domain-containing protein</fullName>
    </submittedName>
</protein>
<sequence>MESSLKPHLLRELMPMVLGNIFELKVGWFHSPLRSFVDSISPEHLRMFNFYLAGKEIFRLFARFLSSKLYVKFIQNEADLYHQPFTGEELEVCHRFSCPFRVKHVFLKFVIVLCVDETVHEPGNPVALRLLQNKNISYLKLSDGFDNARSVVESWKLVHTLDSSITFYEKLNEFGNTSTDRVLAKLDTVILRGTAAEFEKAFSKRNLRPLPTNVQLHFWDSGIASIRSSMTSLDDFEVEHLKIHQKDKTIFGRPQMYAVASIAKCFTYLSTFHLDAIVWKDASLRDVGSITQVADAFLQSDFGPDRSVEINITQNITINTKHVNAFINKMMNTGFARIDYSNDRWICTSSVPGKILKHTFVMDHSLQA</sequence>
<reference evidence="1" key="1">
    <citation type="journal article" date="2013" name="Genetics">
        <title>The draft genome and transcriptome of Panagrellus redivivus are shaped by the harsh demands of a free-living lifestyle.</title>
        <authorList>
            <person name="Srinivasan J."/>
            <person name="Dillman A.R."/>
            <person name="Macchietto M.G."/>
            <person name="Heikkinen L."/>
            <person name="Lakso M."/>
            <person name="Fracchia K.M."/>
            <person name="Antoshechkin I."/>
            <person name="Mortazavi A."/>
            <person name="Wong G."/>
            <person name="Sternberg P.W."/>
        </authorList>
    </citation>
    <scope>NUCLEOTIDE SEQUENCE [LARGE SCALE GENOMIC DNA]</scope>
    <source>
        <strain evidence="1">MT8872</strain>
    </source>
</reference>
<organism evidence="1 2">
    <name type="scientific">Panagrellus redivivus</name>
    <name type="common">Microworm</name>
    <dbReference type="NCBI Taxonomy" id="6233"/>
    <lineage>
        <taxon>Eukaryota</taxon>
        <taxon>Metazoa</taxon>
        <taxon>Ecdysozoa</taxon>
        <taxon>Nematoda</taxon>
        <taxon>Chromadorea</taxon>
        <taxon>Rhabditida</taxon>
        <taxon>Tylenchina</taxon>
        <taxon>Panagrolaimomorpha</taxon>
        <taxon>Panagrolaimoidea</taxon>
        <taxon>Panagrolaimidae</taxon>
        <taxon>Panagrellus</taxon>
    </lineage>
</organism>
<accession>A0A7E4VDC1</accession>
<dbReference type="AlphaFoldDB" id="A0A7E4VDC1"/>
<reference evidence="2" key="2">
    <citation type="submission" date="2020-10" db="UniProtKB">
        <authorList>
            <consortium name="WormBaseParasite"/>
        </authorList>
    </citation>
    <scope>IDENTIFICATION</scope>
</reference>
<dbReference type="WBParaSite" id="Pan_g19546.t1">
    <property type="protein sequence ID" value="Pan_g19546.t1"/>
    <property type="gene ID" value="Pan_g19546"/>
</dbReference>
<keyword evidence="1" id="KW-1185">Reference proteome</keyword>